<comment type="subcellular location">
    <subcellularLocation>
        <location evidence="7">Endomembrane system</location>
        <topology evidence="7">Single-pass membrane protein</topology>
    </subcellularLocation>
    <subcellularLocation>
        <location evidence="1 8">Membrane</location>
        <topology evidence="1 8">Single-pass type I membrane protein</topology>
    </subcellularLocation>
</comment>
<evidence type="ECO:0000256" key="1">
    <source>
        <dbReference type="ARBA" id="ARBA00004479"/>
    </source>
</evidence>
<proteinExistence type="inferred from homology"/>
<evidence type="ECO:0000313" key="13">
    <source>
        <dbReference type="Proteomes" id="UP000077115"/>
    </source>
</evidence>
<name>A0A177WE87_BATDL</name>
<evidence type="ECO:0000256" key="10">
    <source>
        <dbReference type="SAM" id="SignalP"/>
    </source>
</evidence>
<dbReference type="InterPro" id="IPR009038">
    <property type="entry name" value="GOLD_dom"/>
</dbReference>
<dbReference type="AlphaFoldDB" id="A0A177WE87"/>
<dbReference type="SMART" id="SM01190">
    <property type="entry name" value="EMP24_GP25L"/>
    <property type="match status" value="1"/>
</dbReference>
<reference evidence="12 13" key="2">
    <citation type="submission" date="2016-05" db="EMBL/GenBank/DDBJ databases">
        <title>Lineage-specific infection strategies underlie the spectrum of fungal disease in amphibians.</title>
        <authorList>
            <person name="Cuomo C.A."/>
            <person name="Farrer R.A."/>
            <person name="James T."/>
            <person name="Longcore J."/>
            <person name="Birren B."/>
        </authorList>
    </citation>
    <scope>NUCLEOTIDE SEQUENCE [LARGE SCALE GENOMIC DNA]</scope>
    <source>
        <strain evidence="12 13">JEL423</strain>
    </source>
</reference>
<accession>A0A177WE87</accession>
<keyword evidence="4 10" id="KW-0732">Signal</keyword>
<evidence type="ECO:0000259" key="11">
    <source>
        <dbReference type="PROSITE" id="PS50866"/>
    </source>
</evidence>
<feature type="domain" description="GOLD" evidence="11">
    <location>
        <begin position="39"/>
        <end position="153"/>
    </location>
</feature>
<keyword evidence="5 9" id="KW-1133">Transmembrane helix</keyword>
<comment type="similarity">
    <text evidence="2 8">Belongs to the EMP24/GP25L family.</text>
</comment>
<feature type="chain" id="PRO_5008077491" description="GOLD domain-containing protein" evidence="10">
    <location>
        <begin position="27"/>
        <end position="218"/>
    </location>
</feature>
<evidence type="ECO:0000256" key="7">
    <source>
        <dbReference type="ARBA" id="ARBA00037847"/>
    </source>
</evidence>
<evidence type="ECO:0000256" key="4">
    <source>
        <dbReference type="ARBA" id="ARBA00022729"/>
    </source>
</evidence>
<dbReference type="PANTHER" id="PTHR22811">
    <property type="entry name" value="TRANSMEMBRANE EMP24 DOMAIN-CONTAINING PROTEIN"/>
    <property type="match status" value="1"/>
</dbReference>
<dbReference type="InterPro" id="IPR036598">
    <property type="entry name" value="GOLD_dom_sf"/>
</dbReference>
<dbReference type="InterPro" id="IPR015720">
    <property type="entry name" value="Emp24-like"/>
</dbReference>
<dbReference type="eggNOG" id="KOG1692">
    <property type="taxonomic scope" value="Eukaryota"/>
</dbReference>
<dbReference type="OrthoDB" id="62956at2759"/>
<evidence type="ECO:0000313" key="12">
    <source>
        <dbReference type="EMBL" id="OAJ38052.1"/>
    </source>
</evidence>
<feature type="signal peptide" evidence="10">
    <location>
        <begin position="1"/>
        <end position="26"/>
    </location>
</feature>
<dbReference type="EMBL" id="DS022301">
    <property type="protein sequence ID" value="OAJ38052.1"/>
    <property type="molecule type" value="Genomic_DNA"/>
</dbReference>
<dbReference type="GO" id="GO:0012505">
    <property type="term" value="C:endomembrane system"/>
    <property type="evidence" value="ECO:0007669"/>
    <property type="project" value="UniProtKB-SubCell"/>
</dbReference>
<protein>
    <recommendedName>
        <fullName evidence="11">GOLD domain-containing protein</fullName>
    </recommendedName>
</protein>
<keyword evidence="3 8" id="KW-0812">Transmembrane</keyword>
<dbReference type="SUPFAM" id="SSF101576">
    <property type="entry name" value="Supernatant protein factor (SPF), C-terminal domain"/>
    <property type="match status" value="1"/>
</dbReference>
<sequence>MASYSLLVRSLLAVVLLVLGLTPVSASNAFSFQISRYSNECFFELLKRNDRLDLSFEVMHSSGSDYDIDYTISNPDGSLLHSFPQERQGNLGFNAIHEGSYQICFSNMRYNSEKMIVFSITGPDEHKIIRDMKKDNTKEIDEEQMDLFRTLQILMDNIRFMRDEQSFLLKRQNRHRETIQSTHGRVLWWSFGQIVMVLIACGFQVLYLRRFFETKRVV</sequence>
<dbReference type="STRING" id="403673.A0A177WE87"/>
<feature type="transmembrane region" description="Helical" evidence="9">
    <location>
        <begin position="186"/>
        <end position="208"/>
    </location>
</feature>
<keyword evidence="6 9" id="KW-0472">Membrane</keyword>
<evidence type="ECO:0000256" key="2">
    <source>
        <dbReference type="ARBA" id="ARBA00007104"/>
    </source>
</evidence>
<evidence type="ECO:0000256" key="5">
    <source>
        <dbReference type="ARBA" id="ARBA00022989"/>
    </source>
</evidence>
<evidence type="ECO:0000256" key="6">
    <source>
        <dbReference type="ARBA" id="ARBA00023136"/>
    </source>
</evidence>
<dbReference type="PROSITE" id="PS50866">
    <property type="entry name" value="GOLD"/>
    <property type="match status" value="1"/>
</dbReference>
<dbReference type="GO" id="GO:0016020">
    <property type="term" value="C:membrane"/>
    <property type="evidence" value="ECO:0007669"/>
    <property type="project" value="UniProtKB-SubCell"/>
</dbReference>
<evidence type="ECO:0000256" key="8">
    <source>
        <dbReference type="RuleBase" id="RU003827"/>
    </source>
</evidence>
<dbReference type="Proteomes" id="UP000077115">
    <property type="component" value="Unassembled WGS sequence"/>
</dbReference>
<evidence type="ECO:0000256" key="9">
    <source>
        <dbReference type="SAM" id="Phobius"/>
    </source>
</evidence>
<dbReference type="Pfam" id="PF01105">
    <property type="entry name" value="EMP24_GP25L"/>
    <property type="match status" value="1"/>
</dbReference>
<gene>
    <name evidence="12" type="ORF">BDEG_22020</name>
</gene>
<reference evidence="12 13" key="1">
    <citation type="submission" date="2006-10" db="EMBL/GenBank/DDBJ databases">
        <title>The Genome Sequence of Batrachochytrium dendrobatidis JEL423.</title>
        <authorList>
            <consortium name="The Broad Institute Genome Sequencing Platform"/>
            <person name="Birren B."/>
            <person name="Lander E."/>
            <person name="Galagan J."/>
            <person name="Cuomo C."/>
            <person name="Devon K."/>
            <person name="Jaffe D."/>
            <person name="Butler J."/>
            <person name="Alvarez P."/>
            <person name="Gnerre S."/>
            <person name="Grabherr M."/>
            <person name="Kleber M."/>
            <person name="Mauceli E."/>
            <person name="Brockman W."/>
            <person name="Young S."/>
            <person name="LaButti K."/>
            <person name="Sykes S."/>
            <person name="DeCaprio D."/>
            <person name="Crawford M."/>
            <person name="Koehrsen M."/>
            <person name="Engels R."/>
            <person name="Montgomery P."/>
            <person name="Pearson M."/>
            <person name="Howarth C."/>
            <person name="Larson L."/>
            <person name="White J."/>
            <person name="O'Leary S."/>
            <person name="Kodira C."/>
            <person name="Zeng Q."/>
            <person name="Yandava C."/>
            <person name="Alvarado L."/>
            <person name="Longcore J."/>
            <person name="James T."/>
        </authorList>
    </citation>
    <scope>NUCLEOTIDE SEQUENCE [LARGE SCALE GENOMIC DNA]</scope>
    <source>
        <strain evidence="12 13">JEL423</strain>
    </source>
</reference>
<organism evidence="12 13">
    <name type="scientific">Batrachochytrium dendrobatidis (strain JEL423)</name>
    <dbReference type="NCBI Taxonomy" id="403673"/>
    <lineage>
        <taxon>Eukaryota</taxon>
        <taxon>Fungi</taxon>
        <taxon>Fungi incertae sedis</taxon>
        <taxon>Chytridiomycota</taxon>
        <taxon>Chytridiomycota incertae sedis</taxon>
        <taxon>Chytridiomycetes</taxon>
        <taxon>Rhizophydiales</taxon>
        <taxon>Rhizophydiales incertae sedis</taxon>
        <taxon>Batrachochytrium</taxon>
    </lineage>
</organism>
<evidence type="ECO:0000256" key="3">
    <source>
        <dbReference type="ARBA" id="ARBA00022692"/>
    </source>
</evidence>
<dbReference type="VEuPathDB" id="FungiDB:BDEG_22020"/>